<feature type="compositionally biased region" description="Polar residues" evidence="1">
    <location>
        <begin position="215"/>
        <end position="225"/>
    </location>
</feature>
<evidence type="ECO:0000313" key="3">
    <source>
        <dbReference type="EMBL" id="KAJ8933765.1"/>
    </source>
</evidence>
<feature type="compositionally biased region" description="Polar residues" evidence="1">
    <location>
        <begin position="234"/>
        <end position="245"/>
    </location>
</feature>
<organism evidence="3 4">
    <name type="scientific">Rhamnusium bicolor</name>
    <dbReference type="NCBI Taxonomy" id="1586634"/>
    <lineage>
        <taxon>Eukaryota</taxon>
        <taxon>Metazoa</taxon>
        <taxon>Ecdysozoa</taxon>
        <taxon>Arthropoda</taxon>
        <taxon>Hexapoda</taxon>
        <taxon>Insecta</taxon>
        <taxon>Pterygota</taxon>
        <taxon>Neoptera</taxon>
        <taxon>Endopterygota</taxon>
        <taxon>Coleoptera</taxon>
        <taxon>Polyphaga</taxon>
        <taxon>Cucujiformia</taxon>
        <taxon>Chrysomeloidea</taxon>
        <taxon>Cerambycidae</taxon>
        <taxon>Lepturinae</taxon>
        <taxon>Rhagiini</taxon>
        <taxon>Rhamnusium</taxon>
    </lineage>
</organism>
<feature type="compositionally biased region" description="Low complexity" evidence="1">
    <location>
        <begin position="198"/>
        <end position="209"/>
    </location>
</feature>
<gene>
    <name evidence="3" type="ORF">NQ314_013799</name>
</gene>
<feature type="region of interest" description="Disordered" evidence="1">
    <location>
        <begin position="196"/>
        <end position="245"/>
    </location>
</feature>
<dbReference type="Proteomes" id="UP001162156">
    <property type="component" value="Unassembled WGS sequence"/>
</dbReference>
<keyword evidence="2" id="KW-0732">Signal</keyword>
<keyword evidence="4" id="KW-1185">Reference proteome</keyword>
<reference evidence="3" key="1">
    <citation type="journal article" date="2023" name="Insect Mol. Biol.">
        <title>Genome sequencing provides insights into the evolution of gene families encoding plant cell wall-degrading enzymes in longhorned beetles.</title>
        <authorList>
            <person name="Shin N.R."/>
            <person name="Okamura Y."/>
            <person name="Kirsch R."/>
            <person name="Pauchet Y."/>
        </authorList>
    </citation>
    <scope>NUCLEOTIDE SEQUENCE</scope>
    <source>
        <strain evidence="3">RBIC_L_NR</strain>
    </source>
</reference>
<proteinExistence type="predicted"/>
<dbReference type="EMBL" id="JANEYF010003814">
    <property type="protein sequence ID" value="KAJ8933765.1"/>
    <property type="molecule type" value="Genomic_DNA"/>
</dbReference>
<dbReference type="AlphaFoldDB" id="A0AAV8X4U2"/>
<comment type="caution">
    <text evidence="3">The sequence shown here is derived from an EMBL/GenBank/DDBJ whole genome shotgun (WGS) entry which is preliminary data.</text>
</comment>
<accession>A0AAV8X4U2</accession>
<evidence type="ECO:0000313" key="4">
    <source>
        <dbReference type="Proteomes" id="UP001162156"/>
    </source>
</evidence>
<evidence type="ECO:0000256" key="2">
    <source>
        <dbReference type="SAM" id="SignalP"/>
    </source>
</evidence>
<name>A0AAV8X4U2_9CUCU</name>
<sequence length="360" mass="40039">MWWNIIPILILPLASHGRMDCSRAEYQRCVRIADPLVKEAHLVFPDNVNDIDQVCRTWNQFVDCLKVYTDECFTSQQRKQFNRAVESPIESVHKMCMQPNYQREYLQYAPCIKSTIIERIHCGPQYNLLVDQVDQGDIISKSTLCCLSSDSLPYADRSDPLMISTSSSEVYPWSTIQHDLAPKEVLPSRVTPPKMLTSSSWLPSSSSPLAGKLPSTDTSATQMLGSRTRPASYGRSNSWSESTPQVAGNTVQMYPDLPSTPSTRPDWATVSTWDVKGAAPGGLSGTTKNVDNPYTYGPFSGSIPEITSETWYPAAGSQMNNEVDEPNQLGLLKPRNAARIKTETTFFSIIILVIISIAIC</sequence>
<dbReference type="PANTHER" id="PTHR33964:SF9">
    <property type="match status" value="1"/>
</dbReference>
<dbReference type="PANTHER" id="PTHR33964">
    <property type="entry name" value="RE45066P-RELATED"/>
    <property type="match status" value="1"/>
</dbReference>
<protein>
    <submittedName>
        <fullName evidence="3">Uncharacterized protein</fullName>
    </submittedName>
</protein>
<evidence type="ECO:0000256" key="1">
    <source>
        <dbReference type="SAM" id="MobiDB-lite"/>
    </source>
</evidence>
<feature type="signal peptide" evidence="2">
    <location>
        <begin position="1"/>
        <end position="17"/>
    </location>
</feature>
<feature type="chain" id="PRO_5043507864" evidence="2">
    <location>
        <begin position="18"/>
        <end position="360"/>
    </location>
</feature>